<evidence type="ECO:0000256" key="1">
    <source>
        <dbReference type="SAM" id="MobiDB-lite"/>
    </source>
</evidence>
<dbReference type="Proteomes" id="UP001152484">
    <property type="component" value="Unassembled WGS sequence"/>
</dbReference>
<dbReference type="PANTHER" id="PTHR34938">
    <property type="entry name" value="PROTEIN FERTILITY RESTORER RF2, MITOCHONDRIAL"/>
    <property type="match status" value="1"/>
</dbReference>
<dbReference type="AlphaFoldDB" id="A0A9P0YT57"/>
<protein>
    <submittedName>
        <fullName evidence="2">Uncharacterized protein</fullName>
    </submittedName>
</protein>
<proteinExistence type="predicted"/>
<dbReference type="OrthoDB" id="759910at2759"/>
<organism evidence="2 3">
    <name type="scientific">Cuscuta europaea</name>
    <name type="common">European dodder</name>
    <dbReference type="NCBI Taxonomy" id="41803"/>
    <lineage>
        <taxon>Eukaryota</taxon>
        <taxon>Viridiplantae</taxon>
        <taxon>Streptophyta</taxon>
        <taxon>Embryophyta</taxon>
        <taxon>Tracheophyta</taxon>
        <taxon>Spermatophyta</taxon>
        <taxon>Magnoliopsida</taxon>
        <taxon>eudicotyledons</taxon>
        <taxon>Gunneridae</taxon>
        <taxon>Pentapetalae</taxon>
        <taxon>asterids</taxon>
        <taxon>lamiids</taxon>
        <taxon>Solanales</taxon>
        <taxon>Convolvulaceae</taxon>
        <taxon>Cuscuteae</taxon>
        <taxon>Cuscuta</taxon>
        <taxon>Cuscuta subgen. Cuscuta</taxon>
    </lineage>
</organism>
<evidence type="ECO:0000313" key="2">
    <source>
        <dbReference type="EMBL" id="CAH9074414.1"/>
    </source>
</evidence>
<sequence>MLEMSLVASAIANPSTFPTGYQDCKQLAKHIAFVPVGLKPLHAKSQLSQYRRNLICTAQGGRTSIMCSAALNARCAEGQTQTVTRQSSTITVAPIQGKEKSPELDDGGAGLPPRDDDGDGGGGGGGGNWSGGFFFFGFLALLGLLKDQESEGPYQEDRR</sequence>
<keyword evidence="3" id="KW-1185">Reference proteome</keyword>
<gene>
    <name evidence="2" type="ORF">CEURO_LOCUS5140</name>
</gene>
<dbReference type="GO" id="GO:0009507">
    <property type="term" value="C:chloroplast"/>
    <property type="evidence" value="ECO:0007669"/>
    <property type="project" value="TreeGrafter"/>
</dbReference>
<comment type="caution">
    <text evidence="2">The sequence shown here is derived from an EMBL/GenBank/DDBJ whole genome shotgun (WGS) entry which is preliminary data.</text>
</comment>
<dbReference type="PANTHER" id="PTHR34938:SF1">
    <property type="entry name" value="PROTEIN FERTILITY RESTORER RF2, MITOCHONDRIAL"/>
    <property type="match status" value="1"/>
</dbReference>
<dbReference type="EMBL" id="CAMAPE010000009">
    <property type="protein sequence ID" value="CAH9074414.1"/>
    <property type="molecule type" value="Genomic_DNA"/>
</dbReference>
<dbReference type="GO" id="GO:0010027">
    <property type="term" value="P:thylakoid membrane organization"/>
    <property type="evidence" value="ECO:0007669"/>
    <property type="project" value="TreeGrafter"/>
</dbReference>
<evidence type="ECO:0000313" key="3">
    <source>
        <dbReference type="Proteomes" id="UP001152484"/>
    </source>
</evidence>
<reference evidence="2" key="1">
    <citation type="submission" date="2022-07" db="EMBL/GenBank/DDBJ databases">
        <authorList>
            <person name="Macas J."/>
            <person name="Novak P."/>
            <person name="Neumann P."/>
        </authorList>
    </citation>
    <scope>NUCLEOTIDE SEQUENCE</scope>
</reference>
<dbReference type="GO" id="GO:0009658">
    <property type="term" value="P:chloroplast organization"/>
    <property type="evidence" value="ECO:0007669"/>
    <property type="project" value="TreeGrafter"/>
</dbReference>
<accession>A0A9P0YT57</accession>
<name>A0A9P0YT57_CUSEU</name>
<feature type="region of interest" description="Disordered" evidence="1">
    <location>
        <begin position="86"/>
        <end position="126"/>
    </location>
</feature>
<dbReference type="InterPro" id="IPR040299">
    <property type="entry name" value="RF2K-like"/>
</dbReference>